<sequence>MEPLNHLQAFFTSVDSAQFNSLVVALEECQVNSNKILEIEKSIKQSVQDNQYQQKVFLTLCSVYLLYDQNQSIQWLSSIILKNTLKDNILFLKEKNTEELKLIKQALIARLINDGANLFNNNVKLQEEFYKILSLIIVKEFNLDSNDTLLFQELISLYQAQYNIHSLKTVIQIFEEGDDDRFWKFIPSIMPATLVYLQNIRENKLLYLVWQMIQHVQWSVGVDQDALEKCLNIDTIKAILNQILQINFNHILLINGEVNVQIIQEKRYCSKILTLLFRDFMNTKKVKPEALKYIKDVYLISMKNLVYFLPFYLTTYTFNQDLDSIDEDYEIEFQGFVVQVISLISTLISLHHKVVLKDLKSVNEQLLVVMFSYCIKGTQTEKIFADDKNQFLIEFLDSEENYENQVSIRSSVCDFLEDACQHFEFDREILEKIIALFVQDSFNVTVEMSNLAFQKIKSINSITNIDPSQDTFLIPGYTVMKVDVGFFIIGSMQDSLNIPSQLIDQCIKYLNNPECQIILKLRSLWLLEKLSDSQVVRKLKDSIGRQVFQIISDQFVNSQDFVLNYQCIKTLYRYIKLIDIKSSYPENYQDMLSIFMQKHATIIPQCSDETIHTPLESLAFLSKIDTSSCLKVIQEVMPVIMDAYQKYYQDGIIGSDIVEIIKIWARLPNNDIFSKIFLPQVNQVITQYYQYTCTNINAIEAQKMLDSSILKNMLSILTSYIVQSKQRNFDQELVQILNYMFMMELEILNVSKDIYVCIYTILSLSSFAQAVPDLIKQYNPQINMVLKKILSYPGGLDESSLLYIGHFILILVQNGDIDNQTQQQILLILVQRLAKSMSFLIPIATSIIQYGNQSLNFLIKNSDINDVKSMIQNWISYSAHFQDSFSKEMSKRGLVQLLEYTKHDLDFAKIMVQTKLVQVIARDLIYSEQNNKKKSQVKGVDYEVVDDDEDDLSVDDDDSADGSAQMKQQKKEFQGADDDFEDLDDEFNDIGSAGNDLHSGVENQDEENLLSSYLEKFTQGPDIKVLTSQVIKSLGKETLIKIVNTVTDDGDSLFSKAEQDALLSL</sequence>
<evidence type="ECO:0000313" key="2">
    <source>
        <dbReference type="EMBL" id="CDW89210.1"/>
    </source>
</evidence>
<dbReference type="SUPFAM" id="SSF48371">
    <property type="entry name" value="ARM repeat"/>
    <property type="match status" value="1"/>
</dbReference>
<protein>
    <recommendedName>
        <fullName evidence="4">Importin N-terminal domain-containing protein</fullName>
    </recommendedName>
</protein>
<feature type="region of interest" description="Disordered" evidence="1">
    <location>
        <begin position="948"/>
        <end position="977"/>
    </location>
</feature>
<proteinExistence type="predicted"/>
<evidence type="ECO:0000313" key="3">
    <source>
        <dbReference type="Proteomes" id="UP000039865"/>
    </source>
</evidence>
<name>A0A078B3T9_STYLE</name>
<dbReference type="AlphaFoldDB" id="A0A078B3T9"/>
<reference evidence="2 3" key="1">
    <citation type="submission" date="2014-06" db="EMBL/GenBank/DDBJ databases">
        <authorList>
            <person name="Swart Estienne"/>
        </authorList>
    </citation>
    <scope>NUCLEOTIDE SEQUENCE [LARGE SCALE GENOMIC DNA]</scope>
    <source>
        <strain evidence="2 3">130c</strain>
    </source>
</reference>
<keyword evidence="3" id="KW-1185">Reference proteome</keyword>
<dbReference type="OMA" id="QFANIIC"/>
<dbReference type="InParanoid" id="A0A078B3T9"/>
<gene>
    <name evidence="2" type="primary">Contig909.g995</name>
    <name evidence="2" type="ORF">STYLEM_18341</name>
</gene>
<evidence type="ECO:0000256" key="1">
    <source>
        <dbReference type="SAM" id="MobiDB-lite"/>
    </source>
</evidence>
<feature type="compositionally biased region" description="Acidic residues" evidence="1">
    <location>
        <begin position="948"/>
        <end position="960"/>
    </location>
</feature>
<dbReference type="EMBL" id="CCKQ01017343">
    <property type="protein sequence ID" value="CDW89210.1"/>
    <property type="molecule type" value="Genomic_DNA"/>
</dbReference>
<dbReference type="InterPro" id="IPR016024">
    <property type="entry name" value="ARM-type_fold"/>
</dbReference>
<evidence type="ECO:0008006" key="4">
    <source>
        <dbReference type="Google" id="ProtNLM"/>
    </source>
</evidence>
<accession>A0A078B3T9</accession>
<dbReference type="Proteomes" id="UP000039865">
    <property type="component" value="Unassembled WGS sequence"/>
</dbReference>
<dbReference type="OrthoDB" id="3945418at2759"/>
<organism evidence="2 3">
    <name type="scientific">Stylonychia lemnae</name>
    <name type="common">Ciliate</name>
    <dbReference type="NCBI Taxonomy" id="5949"/>
    <lineage>
        <taxon>Eukaryota</taxon>
        <taxon>Sar</taxon>
        <taxon>Alveolata</taxon>
        <taxon>Ciliophora</taxon>
        <taxon>Intramacronucleata</taxon>
        <taxon>Spirotrichea</taxon>
        <taxon>Stichotrichia</taxon>
        <taxon>Sporadotrichida</taxon>
        <taxon>Oxytrichidae</taxon>
        <taxon>Stylonychinae</taxon>
        <taxon>Stylonychia</taxon>
    </lineage>
</organism>